<dbReference type="RefSeq" id="XP_064852782.1">
    <property type="nucleotide sequence ID" value="XM_064996710.1"/>
</dbReference>
<evidence type="ECO:0000256" key="2">
    <source>
        <dbReference type="ARBA" id="ARBA00022857"/>
    </source>
</evidence>
<keyword evidence="2" id="KW-0521">NADP</keyword>
<dbReference type="Gene3D" id="3.40.50.720">
    <property type="entry name" value="NAD(P)-binding Rossmann-like Domain"/>
    <property type="match status" value="1"/>
</dbReference>
<evidence type="ECO:0000313" key="5">
    <source>
        <dbReference type="Proteomes" id="UP001360560"/>
    </source>
</evidence>
<name>A0AAV5QM51_9ASCO</name>
<gene>
    <name evidence="4" type="ORF">DASC09_031110</name>
</gene>
<evidence type="ECO:0000256" key="3">
    <source>
        <dbReference type="ARBA" id="ARBA00023002"/>
    </source>
</evidence>
<dbReference type="GO" id="GO:0016491">
    <property type="term" value="F:oxidoreductase activity"/>
    <property type="evidence" value="ECO:0007669"/>
    <property type="project" value="UniProtKB-KW"/>
</dbReference>
<organism evidence="4 5">
    <name type="scientific">Saccharomycopsis crataegensis</name>
    <dbReference type="NCBI Taxonomy" id="43959"/>
    <lineage>
        <taxon>Eukaryota</taxon>
        <taxon>Fungi</taxon>
        <taxon>Dikarya</taxon>
        <taxon>Ascomycota</taxon>
        <taxon>Saccharomycotina</taxon>
        <taxon>Saccharomycetes</taxon>
        <taxon>Saccharomycopsidaceae</taxon>
        <taxon>Saccharomycopsis</taxon>
    </lineage>
</organism>
<dbReference type="InterPro" id="IPR036291">
    <property type="entry name" value="NAD(P)-bd_dom_sf"/>
</dbReference>
<dbReference type="EMBL" id="BTFZ01000011">
    <property type="protein sequence ID" value="GMM35786.1"/>
    <property type="molecule type" value="Genomic_DNA"/>
</dbReference>
<dbReference type="InterPro" id="IPR002347">
    <property type="entry name" value="SDR_fam"/>
</dbReference>
<dbReference type="PRINTS" id="PR00081">
    <property type="entry name" value="GDHRDH"/>
</dbReference>
<keyword evidence="5" id="KW-1185">Reference proteome</keyword>
<evidence type="ECO:0000256" key="1">
    <source>
        <dbReference type="ARBA" id="ARBA00006484"/>
    </source>
</evidence>
<comment type="caution">
    <text evidence="4">The sequence shown here is derived from an EMBL/GenBank/DDBJ whole genome shotgun (WGS) entry which is preliminary data.</text>
</comment>
<dbReference type="Pfam" id="PF00106">
    <property type="entry name" value="adh_short"/>
    <property type="match status" value="1"/>
</dbReference>
<sequence>MVNVIYETLRDVYPPKPTYLPEQYPDLTGKTVAITGNSAGIGFQTTKLLLKQNATVIGFNRNPVKTANAFETLIKEVSQETQKTEKEVEERLHSVQIDLGDLTTIKSVEKQLADLKVTKLEYVIFNAGVMQPADGSKSAQGYELQIGTNVLGHHLLSKLLHPYVIKAATPTFQPRVVWLASSAHLISPKDGGINFDSFKDASHCTSVEVYGQSKTGNIYQAYIYGQKYKDQGIISLSVHPGYLSSDLQRTYTAIGKFFIQSILHDAVYGAYTELFASLSPEITTEKNGSYIGPWGNFRTLRDDVEKGLTDGTAQKLWDWADSQVEEYC</sequence>
<dbReference type="SUPFAM" id="SSF51735">
    <property type="entry name" value="NAD(P)-binding Rossmann-fold domains"/>
    <property type="match status" value="1"/>
</dbReference>
<keyword evidence="3" id="KW-0560">Oxidoreductase</keyword>
<dbReference type="Proteomes" id="UP001360560">
    <property type="component" value="Unassembled WGS sequence"/>
</dbReference>
<accession>A0AAV5QM51</accession>
<protein>
    <recommendedName>
        <fullName evidence="6">NAD(P)-binding protein</fullName>
    </recommendedName>
</protein>
<dbReference type="PANTHER" id="PTHR24320">
    <property type="entry name" value="RETINOL DEHYDROGENASE"/>
    <property type="match status" value="1"/>
</dbReference>
<dbReference type="PANTHER" id="PTHR24320:SF236">
    <property type="entry name" value="SHORT-CHAIN DEHYDROGENASE-RELATED"/>
    <property type="match status" value="1"/>
</dbReference>
<reference evidence="4 5" key="1">
    <citation type="journal article" date="2023" name="Elife">
        <title>Identification of key yeast species and microbe-microbe interactions impacting larval growth of Drosophila in the wild.</title>
        <authorList>
            <person name="Mure A."/>
            <person name="Sugiura Y."/>
            <person name="Maeda R."/>
            <person name="Honda K."/>
            <person name="Sakurai N."/>
            <person name="Takahashi Y."/>
            <person name="Watada M."/>
            <person name="Katoh T."/>
            <person name="Gotoh A."/>
            <person name="Gotoh Y."/>
            <person name="Taniguchi I."/>
            <person name="Nakamura K."/>
            <person name="Hayashi T."/>
            <person name="Katayama T."/>
            <person name="Uemura T."/>
            <person name="Hattori Y."/>
        </authorList>
    </citation>
    <scope>NUCLEOTIDE SEQUENCE [LARGE SCALE GENOMIC DNA]</scope>
    <source>
        <strain evidence="4 5">SC-9</strain>
    </source>
</reference>
<proteinExistence type="inferred from homology"/>
<dbReference type="GeneID" id="90073761"/>
<comment type="similarity">
    <text evidence="1">Belongs to the short-chain dehydrogenases/reductases (SDR) family.</text>
</comment>
<evidence type="ECO:0000313" key="4">
    <source>
        <dbReference type="EMBL" id="GMM35786.1"/>
    </source>
</evidence>
<evidence type="ECO:0008006" key="6">
    <source>
        <dbReference type="Google" id="ProtNLM"/>
    </source>
</evidence>
<dbReference type="AlphaFoldDB" id="A0AAV5QM51"/>